<dbReference type="Proteomes" id="UP001163823">
    <property type="component" value="Chromosome 3"/>
</dbReference>
<dbReference type="GO" id="GO:0006508">
    <property type="term" value="P:proteolysis"/>
    <property type="evidence" value="ECO:0007669"/>
    <property type="project" value="InterPro"/>
</dbReference>
<dbReference type="Gene3D" id="3.40.50.1820">
    <property type="entry name" value="alpha/beta hydrolase"/>
    <property type="match status" value="1"/>
</dbReference>
<evidence type="ECO:0000256" key="1">
    <source>
        <dbReference type="ARBA" id="ARBA00009431"/>
    </source>
</evidence>
<dbReference type="EMBL" id="JARAOO010000003">
    <property type="protein sequence ID" value="KAJ7976578.1"/>
    <property type="molecule type" value="Genomic_DNA"/>
</dbReference>
<evidence type="ECO:0000313" key="3">
    <source>
        <dbReference type="Proteomes" id="UP001163823"/>
    </source>
</evidence>
<keyword evidence="2" id="KW-0378">Hydrolase</keyword>
<dbReference type="InterPro" id="IPR001563">
    <property type="entry name" value="Peptidase_S10"/>
</dbReference>
<keyword evidence="2" id="KW-0121">Carboxypeptidase</keyword>
<dbReference type="SUPFAM" id="SSF53474">
    <property type="entry name" value="alpha/beta-Hydrolases"/>
    <property type="match status" value="1"/>
</dbReference>
<reference evidence="2" key="1">
    <citation type="journal article" date="2023" name="Science">
        <title>Elucidation of the pathway for biosynthesis of saponin adjuvants from the soapbark tree.</title>
        <authorList>
            <person name="Reed J."/>
            <person name="Orme A."/>
            <person name="El-Demerdash A."/>
            <person name="Owen C."/>
            <person name="Martin L.B.B."/>
            <person name="Misra R.C."/>
            <person name="Kikuchi S."/>
            <person name="Rejzek M."/>
            <person name="Martin A.C."/>
            <person name="Harkess A."/>
            <person name="Leebens-Mack J."/>
            <person name="Louveau T."/>
            <person name="Stephenson M.J."/>
            <person name="Osbourn A."/>
        </authorList>
    </citation>
    <scope>NUCLEOTIDE SEQUENCE</scope>
    <source>
        <strain evidence="2">S10</strain>
    </source>
</reference>
<keyword evidence="3" id="KW-1185">Reference proteome</keyword>
<comment type="caution">
    <text evidence="2">The sequence shown here is derived from an EMBL/GenBank/DDBJ whole genome shotgun (WGS) entry which is preliminary data.</text>
</comment>
<dbReference type="GO" id="GO:0004185">
    <property type="term" value="F:serine-type carboxypeptidase activity"/>
    <property type="evidence" value="ECO:0007669"/>
    <property type="project" value="InterPro"/>
</dbReference>
<dbReference type="KEGG" id="qsa:O6P43_006343"/>
<sequence length="115" mass="12651">MNFNFKGLAIGNPLLDFDIDFNSKAEFFCSHGLISDSTCESFNKIGNPSQIRRQTVSGTLTDVCAGANKQVFSELSSYVDTYDITLSICLASVLQQAAVLHQLVRFIHILEGKKS</sequence>
<gene>
    <name evidence="2" type="ORF">O6P43_006343</name>
</gene>
<comment type="similarity">
    <text evidence="1">Belongs to the peptidase S10 family.</text>
</comment>
<proteinExistence type="inferred from homology"/>
<dbReference type="AlphaFoldDB" id="A0AAD7Q7Y7"/>
<organism evidence="2 3">
    <name type="scientific">Quillaja saponaria</name>
    <name type="common">Soap bark tree</name>
    <dbReference type="NCBI Taxonomy" id="32244"/>
    <lineage>
        <taxon>Eukaryota</taxon>
        <taxon>Viridiplantae</taxon>
        <taxon>Streptophyta</taxon>
        <taxon>Embryophyta</taxon>
        <taxon>Tracheophyta</taxon>
        <taxon>Spermatophyta</taxon>
        <taxon>Magnoliopsida</taxon>
        <taxon>eudicotyledons</taxon>
        <taxon>Gunneridae</taxon>
        <taxon>Pentapetalae</taxon>
        <taxon>rosids</taxon>
        <taxon>fabids</taxon>
        <taxon>Fabales</taxon>
        <taxon>Quillajaceae</taxon>
        <taxon>Quillaja</taxon>
    </lineage>
</organism>
<name>A0AAD7Q7Y7_QUISA</name>
<protein>
    <submittedName>
        <fullName evidence="2">Carboxypeptidase</fullName>
    </submittedName>
</protein>
<accession>A0AAD7Q7Y7</accession>
<dbReference type="Pfam" id="PF00450">
    <property type="entry name" value="Peptidase_S10"/>
    <property type="match status" value="1"/>
</dbReference>
<keyword evidence="2" id="KW-0645">Protease</keyword>
<dbReference type="InterPro" id="IPR029058">
    <property type="entry name" value="AB_hydrolase_fold"/>
</dbReference>
<evidence type="ECO:0000313" key="2">
    <source>
        <dbReference type="EMBL" id="KAJ7976578.1"/>
    </source>
</evidence>